<evidence type="ECO:0000313" key="1">
    <source>
        <dbReference type="EMBL" id="ASN71097.1"/>
    </source>
</evidence>
<gene>
    <name evidence="1" type="ORF">3S10_11</name>
</gene>
<sequence>MTKPEIDARVGLLVGRNTQGKRRFVSMKDLNGTGKRVPTQ</sequence>
<accession>A0A2H4JCM2</accession>
<proteinExistence type="predicted"/>
<dbReference type="EMBL" id="MF417919">
    <property type="protein sequence ID" value="ASN71097.1"/>
    <property type="molecule type" value="Genomic_DNA"/>
</dbReference>
<organism evidence="1">
    <name type="scientific">uncultured Caudovirales phage</name>
    <dbReference type="NCBI Taxonomy" id="2100421"/>
    <lineage>
        <taxon>Viruses</taxon>
        <taxon>Duplodnaviria</taxon>
        <taxon>Heunggongvirae</taxon>
        <taxon>Uroviricota</taxon>
        <taxon>Caudoviricetes</taxon>
        <taxon>Peduoviridae</taxon>
        <taxon>Maltschvirus</taxon>
        <taxon>Maltschvirus maltsch</taxon>
    </lineage>
</organism>
<name>A0A2H4JCM2_9CAUD</name>
<protein>
    <submittedName>
        <fullName evidence="1">Uncharacterized protein</fullName>
    </submittedName>
</protein>
<reference evidence="1" key="1">
    <citation type="submission" date="2017-06" db="EMBL/GenBank/DDBJ databases">
        <title>Novel phages from South African skin metaviromes.</title>
        <authorList>
            <person name="van Zyl L.J."/>
            <person name="Abrahams Y."/>
            <person name="Stander E.A."/>
            <person name="Kirby B.M."/>
            <person name="Clavaud C."/>
            <person name="Farcet C."/>
            <person name="Breton L."/>
            <person name="Trindade M.I."/>
        </authorList>
    </citation>
    <scope>NUCLEOTIDE SEQUENCE</scope>
</reference>